<proteinExistence type="predicted"/>
<protein>
    <recommendedName>
        <fullName evidence="9">Flippase</fullName>
    </recommendedName>
</protein>
<keyword evidence="5 6" id="KW-0472">Membrane</keyword>
<accession>A0AB73BTD5</accession>
<feature type="transmembrane region" description="Helical" evidence="6">
    <location>
        <begin position="170"/>
        <end position="193"/>
    </location>
</feature>
<sequence length="487" mass="56015">MKVSSIKLNFILNTIRLCMGAFFLLITTPYISRILGAQNLGKVDYATSIINYFILFTALGIPAYGIREIARIRDSIFERTKLVLELGIILFVNTVIGFFILLFLVNTIPILKGSKMLILIMSSWVLFNNIGLEWFYQGMENQLYITIRFIVIRIIVIILMFLWVKTPEDFYKYAFILVLMNSGSNILNLINIWKYLSFKGIKWDILNLKKHIRSILIIFIGTLSISIYLQLDVVMLGNIGSEYVAYYTVPNKLLRLVLVLITAFGNVLLPRISNCIQKKDKENYKRYTNLSLKYILLLSIPSMVGIFFLADSIIFVMAGVNFTISILTMRILCIILFVVGIAYFLGYQILYPHGLEKYYTLSVTIAAITNFVFNYIMIPKLKQNGAALGTVLAEIIGVLIMLYFTKEYLKEISFYKKENLKYFFAAIFMGCFICGIRFLNLGIFTRLLLSIIVGFITYFGSLFMMKEILVITIISNIITRILKRREA</sequence>
<dbReference type="InterPro" id="IPR002797">
    <property type="entry name" value="Polysacc_synth"/>
</dbReference>
<evidence type="ECO:0000256" key="1">
    <source>
        <dbReference type="ARBA" id="ARBA00004651"/>
    </source>
</evidence>
<evidence type="ECO:0000313" key="8">
    <source>
        <dbReference type="Proteomes" id="UP000027473"/>
    </source>
</evidence>
<feature type="transmembrane region" description="Helical" evidence="6">
    <location>
        <begin position="116"/>
        <end position="136"/>
    </location>
</feature>
<dbReference type="PANTHER" id="PTHR30250:SF11">
    <property type="entry name" value="O-ANTIGEN TRANSPORTER-RELATED"/>
    <property type="match status" value="1"/>
</dbReference>
<organism evidence="7 8">
    <name type="scientific">Fusobacterium necrophorum BL</name>
    <dbReference type="NCBI Taxonomy" id="1441732"/>
    <lineage>
        <taxon>Bacteria</taxon>
        <taxon>Fusobacteriati</taxon>
        <taxon>Fusobacteriota</taxon>
        <taxon>Fusobacteriia</taxon>
        <taxon>Fusobacteriales</taxon>
        <taxon>Fusobacteriaceae</taxon>
        <taxon>Fusobacterium</taxon>
    </lineage>
</organism>
<feature type="transmembrane region" description="Helical" evidence="6">
    <location>
        <begin position="214"/>
        <end position="233"/>
    </location>
</feature>
<dbReference type="Proteomes" id="UP000027473">
    <property type="component" value="Unassembled WGS sequence"/>
</dbReference>
<keyword evidence="4 6" id="KW-1133">Transmembrane helix</keyword>
<evidence type="ECO:0000313" key="7">
    <source>
        <dbReference type="EMBL" id="KDE60805.1"/>
    </source>
</evidence>
<feature type="transmembrane region" description="Helical" evidence="6">
    <location>
        <begin position="358"/>
        <end position="378"/>
    </location>
</feature>
<feature type="transmembrane region" description="Helical" evidence="6">
    <location>
        <begin position="82"/>
        <end position="104"/>
    </location>
</feature>
<feature type="transmembrane region" description="Helical" evidence="6">
    <location>
        <begin position="420"/>
        <end position="439"/>
    </location>
</feature>
<comment type="subcellular location">
    <subcellularLocation>
        <location evidence="1">Cell membrane</location>
        <topology evidence="1">Multi-pass membrane protein</topology>
    </subcellularLocation>
</comment>
<dbReference type="GO" id="GO:0005886">
    <property type="term" value="C:plasma membrane"/>
    <property type="evidence" value="ECO:0007669"/>
    <property type="project" value="UniProtKB-SubCell"/>
</dbReference>
<dbReference type="RefSeq" id="WP_051611787.1">
    <property type="nucleotide sequence ID" value="NZ_JAAC01000224.1"/>
</dbReference>
<evidence type="ECO:0000256" key="3">
    <source>
        <dbReference type="ARBA" id="ARBA00022692"/>
    </source>
</evidence>
<keyword evidence="2" id="KW-1003">Cell membrane</keyword>
<feature type="transmembrane region" description="Helical" evidence="6">
    <location>
        <begin position="324"/>
        <end position="346"/>
    </location>
</feature>
<keyword evidence="3 6" id="KW-0812">Transmembrane</keyword>
<feature type="transmembrane region" description="Helical" evidence="6">
    <location>
        <begin position="253"/>
        <end position="273"/>
    </location>
</feature>
<dbReference type="Pfam" id="PF01943">
    <property type="entry name" value="Polysacc_synt"/>
    <property type="match status" value="1"/>
</dbReference>
<gene>
    <name evidence="7" type="ORF">FUSO3_11820</name>
</gene>
<dbReference type="AlphaFoldDB" id="A0AB73BTD5"/>
<dbReference type="PANTHER" id="PTHR30250">
    <property type="entry name" value="PST FAMILY PREDICTED COLANIC ACID TRANSPORTER"/>
    <property type="match status" value="1"/>
</dbReference>
<feature type="transmembrane region" description="Helical" evidence="6">
    <location>
        <begin position="294"/>
        <end position="318"/>
    </location>
</feature>
<name>A0AB73BTD5_9FUSO</name>
<comment type="caution">
    <text evidence="7">The sequence shown here is derived from an EMBL/GenBank/DDBJ whole genome shotgun (WGS) entry which is preliminary data.</text>
</comment>
<feature type="transmembrane region" description="Helical" evidence="6">
    <location>
        <begin position="143"/>
        <end position="164"/>
    </location>
</feature>
<feature type="transmembrane region" description="Helical" evidence="6">
    <location>
        <begin position="451"/>
        <end position="478"/>
    </location>
</feature>
<evidence type="ECO:0000256" key="5">
    <source>
        <dbReference type="ARBA" id="ARBA00023136"/>
    </source>
</evidence>
<evidence type="ECO:0000256" key="4">
    <source>
        <dbReference type="ARBA" id="ARBA00022989"/>
    </source>
</evidence>
<dbReference type="CDD" id="cd13128">
    <property type="entry name" value="MATE_Wzx_like"/>
    <property type="match status" value="1"/>
</dbReference>
<dbReference type="InterPro" id="IPR050833">
    <property type="entry name" value="Poly_Biosynth_Transport"/>
</dbReference>
<feature type="transmembrane region" description="Helical" evidence="6">
    <location>
        <begin position="384"/>
        <end position="404"/>
    </location>
</feature>
<evidence type="ECO:0000256" key="2">
    <source>
        <dbReference type="ARBA" id="ARBA00022475"/>
    </source>
</evidence>
<evidence type="ECO:0000256" key="6">
    <source>
        <dbReference type="SAM" id="Phobius"/>
    </source>
</evidence>
<evidence type="ECO:0008006" key="9">
    <source>
        <dbReference type="Google" id="ProtNLM"/>
    </source>
</evidence>
<dbReference type="EMBL" id="JAAC01000224">
    <property type="protein sequence ID" value="KDE60805.1"/>
    <property type="molecule type" value="Genomic_DNA"/>
</dbReference>
<feature type="transmembrane region" description="Helical" evidence="6">
    <location>
        <begin position="52"/>
        <end position="70"/>
    </location>
</feature>
<reference evidence="7 8" key="1">
    <citation type="submission" date="2014-01" db="EMBL/GenBank/DDBJ databases">
        <title>Comparative genomics of Fusobacterium necrophorum wild isolates.</title>
        <authorList>
            <person name="Kittichotirat W."/>
            <person name="Bumgarner R.E."/>
            <person name="Lawrence P."/>
        </authorList>
    </citation>
    <scope>NUCLEOTIDE SEQUENCE [LARGE SCALE GENOMIC DNA]</scope>
    <source>
        <strain evidence="7 8">BL</strain>
    </source>
</reference>